<keyword evidence="12" id="KW-0539">Nucleus</keyword>
<evidence type="ECO:0000256" key="13">
    <source>
        <dbReference type="ARBA" id="ARBA00023329"/>
    </source>
</evidence>
<keyword evidence="10" id="KW-0964">Secreted</keyword>
<keyword evidence="9" id="KW-0202">Cytokine</keyword>
<comment type="caution">
    <text evidence="17">The sequence shown here is derived from an EMBL/GenBank/DDBJ whole genome shotgun (WGS) entry which is preliminary data.</text>
</comment>
<evidence type="ECO:0000256" key="1">
    <source>
        <dbReference type="ARBA" id="ARBA00004123"/>
    </source>
</evidence>
<dbReference type="PANTHER" id="PTHR21114:SF0">
    <property type="entry name" value="INTERLEUKIN-33"/>
    <property type="match status" value="1"/>
</dbReference>
<reference evidence="17 18" key="1">
    <citation type="journal article" date="2020" name="Nature">
        <title>Six reference-quality genomes reveal evolution of bat adaptations.</title>
        <authorList>
            <person name="Jebb D."/>
            <person name="Huang Z."/>
            <person name="Pippel M."/>
            <person name="Hughes G.M."/>
            <person name="Lavrichenko K."/>
            <person name="Devanna P."/>
            <person name="Winkler S."/>
            <person name="Jermiin L.S."/>
            <person name="Skirmuntt E.C."/>
            <person name="Katzourakis A."/>
            <person name="Burkitt-Gray L."/>
            <person name="Ray D.A."/>
            <person name="Sullivan K.A.M."/>
            <person name="Roscito J.G."/>
            <person name="Kirilenko B.M."/>
            <person name="Davalos L.M."/>
            <person name="Corthals A.P."/>
            <person name="Power M.L."/>
            <person name="Jones G."/>
            <person name="Ransome R.D."/>
            <person name="Dechmann D.K.N."/>
            <person name="Locatelli A.G."/>
            <person name="Puechmaille S.J."/>
            <person name="Fedrigo O."/>
            <person name="Jarvis E.D."/>
            <person name="Hiller M."/>
            <person name="Vernes S.C."/>
            <person name="Myers E.W."/>
            <person name="Teeling E.C."/>
        </authorList>
    </citation>
    <scope>NUCLEOTIDE SEQUENCE [LARGE SCALE GENOMIC DNA]</scope>
    <source>
        <strain evidence="17">MRouAeg1</strain>
        <tissue evidence="17">Muscle</tissue>
    </source>
</reference>
<dbReference type="KEGG" id="ray:107507306"/>
<dbReference type="Proteomes" id="UP000593571">
    <property type="component" value="Unassembled WGS sequence"/>
</dbReference>
<evidence type="ECO:0000256" key="14">
    <source>
        <dbReference type="ARBA" id="ARBA00045203"/>
    </source>
</evidence>
<organism evidence="17 18">
    <name type="scientific">Rousettus aegyptiacus</name>
    <name type="common">Egyptian fruit bat</name>
    <name type="synonym">Pteropus aegyptiacus</name>
    <dbReference type="NCBI Taxonomy" id="9407"/>
    <lineage>
        <taxon>Eukaryota</taxon>
        <taxon>Metazoa</taxon>
        <taxon>Chordata</taxon>
        <taxon>Craniata</taxon>
        <taxon>Vertebrata</taxon>
        <taxon>Euteleostomi</taxon>
        <taxon>Mammalia</taxon>
        <taxon>Eutheria</taxon>
        <taxon>Laurasiatheria</taxon>
        <taxon>Chiroptera</taxon>
        <taxon>Yinpterochiroptera</taxon>
        <taxon>Pteropodoidea</taxon>
        <taxon>Pteropodidae</taxon>
        <taxon>Rousettinae</taxon>
        <taxon>Rousettus</taxon>
    </lineage>
</organism>
<evidence type="ECO:0000256" key="6">
    <source>
        <dbReference type="ARBA" id="ARBA00016804"/>
    </source>
</evidence>
<keyword evidence="11" id="KW-0804">Transcription</keyword>
<keyword evidence="18" id="KW-1185">Reference proteome</keyword>
<name>A0A7J8IJY8_ROUAE</name>
<accession>A0A7J8IJY8</accession>
<dbReference type="GO" id="GO:0005694">
    <property type="term" value="C:chromosome"/>
    <property type="evidence" value="ECO:0007669"/>
    <property type="project" value="UniProtKB-SubCell"/>
</dbReference>
<comment type="function">
    <text evidence="14">In quiescent endothelia the uncleaved form is constitutively and abundantly expressed, and acts as a chromatin-associated nuclear factor with transcriptional repressor properties, it may sequester nuclear NF-kappaB/RELA, lowering expression of its targets. This form is rapidely lost upon angiogenic or pro-inflammatory activation.</text>
</comment>
<keyword evidence="13" id="KW-0968">Cytoplasmic vesicle</keyword>
<dbReference type="GO" id="GO:0005634">
    <property type="term" value="C:nucleus"/>
    <property type="evidence" value="ECO:0007669"/>
    <property type="project" value="UniProtKB-SubCell"/>
</dbReference>
<dbReference type="GO" id="GO:0001819">
    <property type="term" value="P:positive regulation of cytokine production"/>
    <property type="evidence" value="ECO:0007669"/>
    <property type="project" value="TreeGrafter"/>
</dbReference>
<feature type="domain" description="Interleukin 33 C-terminal" evidence="16">
    <location>
        <begin position="116"/>
        <end position="267"/>
    </location>
</feature>
<dbReference type="InterPro" id="IPR026145">
    <property type="entry name" value="IL-33"/>
</dbReference>
<evidence type="ECO:0000256" key="3">
    <source>
        <dbReference type="ARBA" id="ARBA00004398"/>
    </source>
</evidence>
<dbReference type="Pfam" id="PF15095">
    <property type="entry name" value="IL33_bt"/>
    <property type="match status" value="1"/>
</dbReference>
<evidence type="ECO:0000313" key="18">
    <source>
        <dbReference type="Proteomes" id="UP000593571"/>
    </source>
</evidence>
<evidence type="ECO:0000256" key="15">
    <source>
        <dbReference type="ARBA" id="ARBA00046367"/>
    </source>
</evidence>
<keyword evidence="7" id="KW-0158">Chromosome</keyword>
<evidence type="ECO:0000256" key="12">
    <source>
        <dbReference type="ARBA" id="ARBA00023242"/>
    </source>
</evidence>
<evidence type="ECO:0000259" key="16">
    <source>
        <dbReference type="Pfam" id="PF15095"/>
    </source>
</evidence>
<evidence type="ECO:0000256" key="7">
    <source>
        <dbReference type="ARBA" id="ARBA00022454"/>
    </source>
</evidence>
<sequence>MKYSTTKISPAKINSSAGHALIKSPGLRKFQQKPEEACTMYFMQLRSGLIIEKKACYFKKEITRRHSLKTTRKYQKQHLVFTACAQRLNHLKRSAEDFACVIPGQAQQCATAINRSIIQERSFSLSTYNDQSVIFAVVAGGYEISVEDMGEKQNKGKVLFHFYASQVSTSNKGDDVDGQGLMVSLSPTKDKDFLLRANNEEFSVELQKCENPQPDQIFLLRNVPSSSECVSFECKSNPGVFIGVKGNELVLIKDEGLDKENIIFKLS</sequence>
<evidence type="ECO:0000256" key="4">
    <source>
        <dbReference type="ARBA" id="ARBA00004613"/>
    </source>
</evidence>
<keyword evidence="8" id="KW-0963">Cytoplasm</keyword>
<evidence type="ECO:0000256" key="10">
    <source>
        <dbReference type="ARBA" id="ARBA00022525"/>
    </source>
</evidence>
<evidence type="ECO:0000256" key="11">
    <source>
        <dbReference type="ARBA" id="ARBA00023163"/>
    </source>
</evidence>
<comment type="subcellular location">
    <subcellularLocation>
        <location evidence="2">Chromosome</location>
    </subcellularLocation>
    <subcellularLocation>
        <location evidence="3">Cytoplasmic vesicle</location>
        <location evidence="3">Secretory vesicle</location>
    </subcellularLocation>
    <subcellularLocation>
        <location evidence="1">Nucleus</location>
    </subcellularLocation>
    <subcellularLocation>
        <location evidence="4">Secreted</location>
    </subcellularLocation>
</comment>
<dbReference type="GO" id="GO:0030133">
    <property type="term" value="C:transport vesicle"/>
    <property type="evidence" value="ECO:0007669"/>
    <property type="project" value="UniProtKB-SubCell"/>
</dbReference>
<dbReference type="GO" id="GO:0050729">
    <property type="term" value="P:positive regulation of inflammatory response"/>
    <property type="evidence" value="ECO:0007669"/>
    <property type="project" value="TreeGrafter"/>
</dbReference>
<protein>
    <recommendedName>
        <fullName evidence="6">Interleukin-33</fullName>
    </recommendedName>
</protein>
<evidence type="ECO:0000313" key="17">
    <source>
        <dbReference type="EMBL" id="KAF6484946.1"/>
    </source>
</evidence>
<proteinExistence type="inferred from homology"/>
<dbReference type="Gene3D" id="2.80.10.50">
    <property type="match status" value="1"/>
</dbReference>
<dbReference type="AlphaFoldDB" id="A0A7J8IJY8"/>
<dbReference type="GO" id="GO:0005125">
    <property type="term" value="F:cytokine activity"/>
    <property type="evidence" value="ECO:0007669"/>
    <property type="project" value="UniProtKB-KW"/>
</dbReference>
<evidence type="ECO:0000256" key="5">
    <source>
        <dbReference type="ARBA" id="ARBA00007933"/>
    </source>
</evidence>
<evidence type="ECO:0000256" key="8">
    <source>
        <dbReference type="ARBA" id="ARBA00022490"/>
    </source>
</evidence>
<evidence type="ECO:0000256" key="9">
    <source>
        <dbReference type="ARBA" id="ARBA00022514"/>
    </source>
</evidence>
<evidence type="ECO:0000256" key="2">
    <source>
        <dbReference type="ARBA" id="ARBA00004286"/>
    </source>
</evidence>
<gene>
    <name evidence="17" type="ORF">HJG63_006723</name>
</gene>
<dbReference type="OrthoDB" id="9836513at2759"/>
<dbReference type="EMBL" id="JACASE010000003">
    <property type="protein sequence ID" value="KAF6484946.1"/>
    <property type="molecule type" value="Genomic_DNA"/>
</dbReference>
<dbReference type="GO" id="GO:0005615">
    <property type="term" value="C:extracellular space"/>
    <property type="evidence" value="ECO:0007669"/>
    <property type="project" value="UniProtKB-KW"/>
</dbReference>
<comment type="subunit">
    <text evidence="15">Forms a 1:1:1 heterotrimeric complex with its primary high-affinity receptor IL1RL1 and the coreceptor IL1RAP. Interacts with cargo receptor TMED10; the interaction mediates the translocation from the cytoplasm into the ERGIC (endoplasmic reticulum-Golgi intermediate compartment) and thereby secretion.</text>
</comment>
<dbReference type="InterPro" id="IPR053902">
    <property type="entry name" value="IL33_C"/>
</dbReference>
<comment type="similarity">
    <text evidence="5">Belongs to the IL-1 family. Highly divergent.</text>
</comment>
<dbReference type="PANTHER" id="PTHR21114">
    <property type="entry name" value="DVS27 PROTEIN"/>
    <property type="match status" value="1"/>
</dbReference>